<gene>
    <name evidence="3" type="ORF">HPB51_013513</name>
</gene>
<dbReference type="SUPFAM" id="SSF51735">
    <property type="entry name" value="NAD(P)-binding Rossmann-fold domains"/>
    <property type="match status" value="1"/>
</dbReference>
<keyword evidence="1" id="KW-0521">NADP</keyword>
<dbReference type="Proteomes" id="UP000821866">
    <property type="component" value="Chromosome 10"/>
</dbReference>
<dbReference type="AlphaFoldDB" id="A0A9J6ET67"/>
<feature type="domain" description="Enoyl reductase (ER)" evidence="2">
    <location>
        <begin position="1"/>
        <end position="116"/>
    </location>
</feature>
<dbReference type="InterPro" id="IPR051603">
    <property type="entry name" value="Zinc-ADH_QOR/CCCR"/>
</dbReference>
<accession>A0A9J6ET67</accession>
<organism evidence="3 4">
    <name type="scientific">Rhipicephalus microplus</name>
    <name type="common">Cattle tick</name>
    <name type="synonym">Boophilus microplus</name>
    <dbReference type="NCBI Taxonomy" id="6941"/>
    <lineage>
        <taxon>Eukaryota</taxon>
        <taxon>Metazoa</taxon>
        <taxon>Ecdysozoa</taxon>
        <taxon>Arthropoda</taxon>
        <taxon>Chelicerata</taxon>
        <taxon>Arachnida</taxon>
        <taxon>Acari</taxon>
        <taxon>Parasitiformes</taxon>
        <taxon>Ixodida</taxon>
        <taxon>Ixodoidea</taxon>
        <taxon>Ixodidae</taxon>
        <taxon>Rhipicephalinae</taxon>
        <taxon>Rhipicephalus</taxon>
        <taxon>Boophilus</taxon>
    </lineage>
</organism>
<dbReference type="Gene3D" id="3.90.180.10">
    <property type="entry name" value="Medium-chain alcohol dehydrogenases, catalytic domain"/>
    <property type="match status" value="1"/>
</dbReference>
<evidence type="ECO:0000259" key="2">
    <source>
        <dbReference type="SMART" id="SM00829"/>
    </source>
</evidence>
<keyword evidence="4" id="KW-1185">Reference proteome</keyword>
<reference evidence="3" key="1">
    <citation type="journal article" date="2020" name="Cell">
        <title>Large-Scale Comparative Analyses of Tick Genomes Elucidate Their Genetic Diversity and Vector Capacities.</title>
        <authorList>
            <consortium name="Tick Genome and Microbiome Consortium (TIGMIC)"/>
            <person name="Jia N."/>
            <person name="Wang J."/>
            <person name="Shi W."/>
            <person name="Du L."/>
            <person name="Sun Y."/>
            <person name="Zhan W."/>
            <person name="Jiang J.F."/>
            <person name="Wang Q."/>
            <person name="Zhang B."/>
            <person name="Ji P."/>
            <person name="Bell-Sakyi L."/>
            <person name="Cui X.M."/>
            <person name="Yuan T.T."/>
            <person name="Jiang B.G."/>
            <person name="Yang W.F."/>
            <person name="Lam T.T."/>
            <person name="Chang Q.C."/>
            <person name="Ding S.J."/>
            <person name="Wang X.J."/>
            <person name="Zhu J.G."/>
            <person name="Ruan X.D."/>
            <person name="Zhao L."/>
            <person name="Wei J.T."/>
            <person name="Ye R.Z."/>
            <person name="Que T.C."/>
            <person name="Du C.H."/>
            <person name="Zhou Y.H."/>
            <person name="Cheng J.X."/>
            <person name="Dai P.F."/>
            <person name="Guo W.B."/>
            <person name="Han X.H."/>
            <person name="Huang E.J."/>
            <person name="Li L.F."/>
            <person name="Wei W."/>
            <person name="Gao Y.C."/>
            <person name="Liu J.Z."/>
            <person name="Shao H.Z."/>
            <person name="Wang X."/>
            <person name="Wang C.C."/>
            <person name="Yang T.C."/>
            <person name="Huo Q.B."/>
            <person name="Li W."/>
            <person name="Chen H.Y."/>
            <person name="Chen S.E."/>
            <person name="Zhou L.G."/>
            <person name="Ni X.B."/>
            <person name="Tian J.H."/>
            <person name="Sheng Y."/>
            <person name="Liu T."/>
            <person name="Pan Y.S."/>
            <person name="Xia L.Y."/>
            <person name="Li J."/>
            <person name="Zhao F."/>
            <person name="Cao W.C."/>
        </authorList>
    </citation>
    <scope>NUCLEOTIDE SEQUENCE</scope>
    <source>
        <strain evidence="3">Rmic-2018</strain>
    </source>
</reference>
<dbReference type="InterPro" id="IPR020843">
    <property type="entry name" value="ER"/>
</dbReference>
<reference evidence="3" key="2">
    <citation type="submission" date="2021-09" db="EMBL/GenBank/DDBJ databases">
        <authorList>
            <person name="Jia N."/>
            <person name="Wang J."/>
            <person name="Shi W."/>
            <person name="Du L."/>
            <person name="Sun Y."/>
            <person name="Zhan W."/>
            <person name="Jiang J."/>
            <person name="Wang Q."/>
            <person name="Zhang B."/>
            <person name="Ji P."/>
            <person name="Sakyi L.B."/>
            <person name="Cui X."/>
            <person name="Yuan T."/>
            <person name="Jiang B."/>
            <person name="Yang W."/>
            <person name="Lam T.T.-Y."/>
            <person name="Chang Q."/>
            <person name="Ding S."/>
            <person name="Wang X."/>
            <person name="Zhu J."/>
            <person name="Ruan X."/>
            <person name="Zhao L."/>
            <person name="Wei J."/>
            <person name="Que T."/>
            <person name="Du C."/>
            <person name="Cheng J."/>
            <person name="Dai P."/>
            <person name="Han X."/>
            <person name="Huang E."/>
            <person name="Gao Y."/>
            <person name="Liu J."/>
            <person name="Shao H."/>
            <person name="Ye R."/>
            <person name="Li L."/>
            <person name="Wei W."/>
            <person name="Wang X."/>
            <person name="Wang C."/>
            <person name="Huo Q."/>
            <person name="Li W."/>
            <person name="Guo W."/>
            <person name="Chen H."/>
            <person name="Chen S."/>
            <person name="Zhou L."/>
            <person name="Zhou L."/>
            <person name="Ni X."/>
            <person name="Tian J."/>
            <person name="Zhou Y."/>
            <person name="Sheng Y."/>
            <person name="Liu T."/>
            <person name="Pan Y."/>
            <person name="Xia L."/>
            <person name="Li J."/>
            <person name="Zhao F."/>
            <person name="Cao W."/>
        </authorList>
    </citation>
    <scope>NUCLEOTIDE SEQUENCE</scope>
    <source>
        <strain evidence="3">Rmic-2018</strain>
        <tissue evidence="3">Larvae</tissue>
    </source>
</reference>
<protein>
    <recommendedName>
        <fullName evidence="2">Enoyl reductase (ER) domain-containing protein</fullName>
    </recommendedName>
</protein>
<dbReference type="InterPro" id="IPR036291">
    <property type="entry name" value="NAD(P)-bd_dom_sf"/>
</dbReference>
<proteinExistence type="predicted"/>
<dbReference type="VEuPathDB" id="VectorBase:LOC119179104"/>
<evidence type="ECO:0000313" key="4">
    <source>
        <dbReference type="Proteomes" id="UP000821866"/>
    </source>
</evidence>
<comment type="caution">
    <text evidence="3">The sequence shown here is derived from an EMBL/GenBank/DDBJ whole genome shotgun (WGS) entry which is preliminary data.</text>
</comment>
<dbReference type="PANTHER" id="PTHR44154">
    <property type="entry name" value="QUINONE OXIDOREDUCTASE"/>
    <property type="match status" value="1"/>
</dbReference>
<evidence type="ECO:0000256" key="1">
    <source>
        <dbReference type="ARBA" id="ARBA00022857"/>
    </source>
</evidence>
<dbReference type="PANTHER" id="PTHR44154:SF1">
    <property type="entry name" value="QUINONE OXIDOREDUCTASE"/>
    <property type="match status" value="1"/>
</dbReference>
<evidence type="ECO:0000313" key="3">
    <source>
        <dbReference type="EMBL" id="KAH8037566.1"/>
    </source>
</evidence>
<dbReference type="CDD" id="cd05195">
    <property type="entry name" value="enoyl_red"/>
    <property type="match status" value="1"/>
</dbReference>
<name>A0A9J6ET67_RHIMP</name>
<sequence length="116" mass="12439">MGNEFSGWDSRGRRIMAVAPTHALGTMAIADPDFMWEVPETWSLEEACTIPLAYLTAYYALIMRGNIQAGESVLIHSGSGCVGQACITVAISMGCTVFTTVGTNGLFSFDFHNAPL</sequence>
<dbReference type="SMART" id="SM00829">
    <property type="entry name" value="PKS_ER"/>
    <property type="match status" value="1"/>
</dbReference>
<dbReference type="EMBL" id="JABSTU010000002">
    <property type="protein sequence ID" value="KAH8037566.1"/>
    <property type="molecule type" value="Genomic_DNA"/>
</dbReference>
<dbReference type="GO" id="GO:0016491">
    <property type="term" value="F:oxidoreductase activity"/>
    <property type="evidence" value="ECO:0007669"/>
    <property type="project" value="InterPro"/>
</dbReference>